<gene>
    <name evidence="2" type="ORF">F7O84_07735</name>
</gene>
<dbReference type="EMBL" id="WAGX01000005">
    <property type="protein sequence ID" value="KAB1437491.1"/>
    <property type="molecule type" value="Genomic_DNA"/>
</dbReference>
<keyword evidence="3" id="KW-1185">Reference proteome</keyword>
<proteinExistence type="predicted"/>
<dbReference type="InterPro" id="IPR036866">
    <property type="entry name" value="RibonucZ/Hydroxyglut_hydro"/>
</dbReference>
<feature type="domain" description="Metallo-beta-lactamase" evidence="1">
    <location>
        <begin position="8"/>
        <end position="187"/>
    </location>
</feature>
<evidence type="ECO:0000259" key="1">
    <source>
        <dbReference type="SMART" id="SM00849"/>
    </source>
</evidence>
<dbReference type="Proteomes" id="UP000461768">
    <property type="component" value="Unassembled WGS sequence"/>
</dbReference>
<dbReference type="GO" id="GO:0016787">
    <property type="term" value="F:hydrolase activity"/>
    <property type="evidence" value="ECO:0007669"/>
    <property type="project" value="UniProtKB-KW"/>
</dbReference>
<dbReference type="SMART" id="SM00849">
    <property type="entry name" value="Lactamase_B"/>
    <property type="match status" value="1"/>
</dbReference>
<dbReference type="SUPFAM" id="SSF56281">
    <property type="entry name" value="Metallo-hydrolase/oxidoreductase"/>
    <property type="match status" value="1"/>
</dbReference>
<evidence type="ECO:0000313" key="2">
    <source>
        <dbReference type="EMBL" id="KAB1437491.1"/>
    </source>
</evidence>
<name>A0A7V7QJN7_9FIRM</name>
<dbReference type="Pfam" id="PF00753">
    <property type="entry name" value="Lactamase_B"/>
    <property type="match status" value="1"/>
</dbReference>
<reference evidence="2 3" key="1">
    <citation type="submission" date="2019-09" db="EMBL/GenBank/DDBJ databases">
        <authorList>
            <person name="Valk L.C."/>
        </authorList>
    </citation>
    <scope>NUCLEOTIDE SEQUENCE [LARGE SCALE GENOMIC DNA]</scope>
    <source>
        <strain evidence="2">GalUA</strain>
    </source>
</reference>
<dbReference type="InterPro" id="IPR001279">
    <property type="entry name" value="Metallo-B-lactamas"/>
</dbReference>
<protein>
    <submittedName>
        <fullName evidence="2">MBL fold metallo-hydrolase</fullName>
    </submittedName>
</protein>
<sequence>MIKLRYGNTNTFYIAGAKGGLLIDTDYAGTLPQFFKAIKTACIDISDISYMLATHYHPDHIGIVSELQKLGVTLLIVDVQHSSVHFADDIFFRDKRLNYKPIDENVAKVISCAESRSFLCSIGISGEIIYTPSHSEDSVSIILDDGNCIVGDLEPVEYLAAYDHNPRLKSDWEQIMSYHPKRILSAHANEKEF</sequence>
<organism evidence="2 3">
    <name type="scientific">Candidatus Galacturonatibacter soehngenii</name>
    <dbReference type="NCBI Taxonomy" id="2307010"/>
    <lineage>
        <taxon>Bacteria</taxon>
        <taxon>Bacillati</taxon>
        <taxon>Bacillota</taxon>
        <taxon>Clostridia</taxon>
        <taxon>Lachnospirales</taxon>
        <taxon>Lachnospiraceae</taxon>
        <taxon>Candidatus Galacturonatibacter</taxon>
    </lineage>
</organism>
<reference evidence="2 3" key="2">
    <citation type="submission" date="2020-02" db="EMBL/GenBank/DDBJ databases">
        <title>Candidatus Galacturonibacter soehngenii shows hetero-acetogenic catabolism of galacturonic acid but lacks a canonical carbon monoxide dehydrogenase/acetyl-CoA synthase complex.</title>
        <authorList>
            <person name="Diender M."/>
            <person name="Stouten G.R."/>
            <person name="Petersen J.F."/>
            <person name="Nielsen P.H."/>
            <person name="Dueholm M.S."/>
            <person name="Pronk J.T."/>
            <person name="Van Loosdrecht M.C.M."/>
        </authorList>
    </citation>
    <scope>NUCLEOTIDE SEQUENCE [LARGE SCALE GENOMIC DNA]</scope>
    <source>
        <strain evidence="2">GalUA</strain>
    </source>
</reference>
<keyword evidence="2" id="KW-0378">Hydrolase</keyword>
<dbReference type="OrthoDB" id="367237at2"/>
<comment type="caution">
    <text evidence="2">The sequence shown here is derived from an EMBL/GenBank/DDBJ whole genome shotgun (WGS) entry which is preliminary data.</text>
</comment>
<evidence type="ECO:0000313" key="3">
    <source>
        <dbReference type="Proteomes" id="UP000461768"/>
    </source>
</evidence>
<dbReference type="AlphaFoldDB" id="A0A7V7QJN7"/>
<dbReference type="RefSeq" id="WP_026505260.1">
    <property type="nucleotide sequence ID" value="NZ_WAGX01000005.1"/>
</dbReference>
<accession>A0A7V7QJN7</accession>
<dbReference type="Gene3D" id="3.60.15.10">
    <property type="entry name" value="Ribonuclease Z/Hydroxyacylglutathione hydrolase-like"/>
    <property type="match status" value="1"/>
</dbReference>